<reference evidence="3" key="1">
    <citation type="submission" date="2013-08" db="EMBL/GenBank/DDBJ databases">
        <authorList>
            <person name="Mendez C."/>
            <person name="Richter M."/>
            <person name="Ferrer M."/>
            <person name="Sanchez J."/>
        </authorList>
    </citation>
    <scope>NUCLEOTIDE SEQUENCE</scope>
</reference>
<name>T1A7S0_9ZZZZ</name>
<dbReference type="AlphaFoldDB" id="T1A7S0"/>
<dbReference type="InterPro" id="IPR012340">
    <property type="entry name" value="NA-bd_OB-fold"/>
</dbReference>
<reference evidence="3" key="2">
    <citation type="journal article" date="2014" name="ISME J.">
        <title>Microbial stratification in low pH oxic and suboxic macroscopic growths along an acid mine drainage.</title>
        <authorList>
            <person name="Mendez-Garcia C."/>
            <person name="Mesa V."/>
            <person name="Sprenger R.R."/>
            <person name="Richter M."/>
            <person name="Diez M.S."/>
            <person name="Solano J."/>
            <person name="Bargiela R."/>
            <person name="Golyshina O.V."/>
            <person name="Manteca A."/>
            <person name="Ramos J.L."/>
            <person name="Gallego J.R."/>
            <person name="Llorente I."/>
            <person name="Martins Dos Santos V.A."/>
            <person name="Jensen O.N."/>
            <person name="Pelaez A.I."/>
            <person name="Sanchez J."/>
            <person name="Ferrer M."/>
        </authorList>
    </citation>
    <scope>NUCLEOTIDE SEQUENCE</scope>
</reference>
<feature type="non-terminal residue" evidence="3">
    <location>
        <position position="210"/>
    </location>
</feature>
<dbReference type="Gene3D" id="2.40.50.140">
    <property type="entry name" value="Nucleic acid-binding proteins"/>
    <property type="match status" value="2"/>
</dbReference>
<feature type="non-terminal residue" evidence="3">
    <location>
        <position position="1"/>
    </location>
</feature>
<comment type="caution">
    <text evidence="3">The sequence shown here is derived from an EMBL/GenBank/DDBJ whole genome shotgun (WGS) entry which is preliminary data.</text>
</comment>
<feature type="region of interest" description="Disordered" evidence="2">
    <location>
        <begin position="165"/>
        <end position="198"/>
    </location>
</feature>
<dbReference type="InterPro" id="IPR051231">
    <property type="entry name" value="SOSS-B"/>
</dbReference>
<keyword evidence="1" id="KW-0238">DNA-binding</keyword>
<dbReference type="SUPFAM" id="SSF50249">
    <property type="entry name" value="Nucleic acid-binding proteins"/>
    <property type="match status" value="2"/>
</dbReference>
<sequence>VLSGLLSDGTATVRFTWWDPPREGIDRGTVLRAVGPEVGEYRGRPEVTFGWKSRVGPASEAELPRVDPAELPLRGLRTLGPADDGFRIRARIVRVAERSVAVGEERRVVHEGLLADRSGVLAFSSWSDFGLRAGDAVEIVGGYVRTFRGAHQLALDERSAVRRIDEPGLPSPGDVLDAPPRRMAEVETDGGGPSVSVEGRVVGLLPPSGL</sequence>
<dbReference type="PANTHER" id="PTHR13356:SF0">
    <property type="entry name" value="SOSS COMPLEX SUBUNIT B HOMOLOG"/>
    <property type="match status" value="1"/>
</dbReference>
<evidence type="ECO:0000256" key="2">
    <source>
        <dbReference type="SAM" id="MobiDB-lite"/>
    </source>
</evidence>
<gene>
    <name evidence="3" type="ORF">B2A_06398</name>
</gene>
<dbReference type="PANTHER" id="PTHR13356">
    <property type="entry name" value="OB FOLD NUCLEIC ACID BINDING PROTEIN-RELATED"/>
    <property type="match status" value="1"/>
</dbReference>
<accession>T1A7S0</accession>
<dbReference type="GO" id="GO:0003677">
    <property type="term" value="F:DNA binding"/>
    <property type="evidence" value="ECO:0007669"/>
    <property type="project" value="UniProtKB-KW"/>
</dbReference>
<evidence type="ECO:0000256" key="1">
    <source>
        <dbReference type="ARBA" id="ARBA00023125"/>
    </source>
</evidence>
<proteinExistence type="predicted"/>
<organism evidence="3">
    <name type="scientific">mine drainage metagenome</name>
    <dbReference type="NCBI Taxonomy" id="410659"/>
    <lineage>
        <taxon>unclassified sequences</taxon>
        <taxon>metagenomes</taxon>
        <taxon>ecological metagenomes</taxon>
    </lineage>
</organism>
<dbReference type="EMBL" id="AUZZ01004523">
    <property type="protein sequence ID" value="EQD52898.1"/>
    <property type="molecule type" value="Genomic_DNA"/>
</dbReference>
<dbReference type="GO" id="GO:0000724">
    <property type="term" value="P:double-strand break repair via homologous recombination"/>
    <property type="evidence" value="ECO:0007669"/>
    <property type="project" value="TreeGrafter"/>
</dbReference>
<evidence type="ECO:0000313" key="3">
    <source>
        <dbReference type="EMBL" id="EQD52898.1"/>
    </source>
</evidence>
<dbReference type="GO" id="GO:0010212">
    <property type="term" value="P:response to ionizing radiation"/>
    <property type="evidence" value="ECO:0007669"/>
    <property type="project" value="TreeGrafter"/>
</dbReference>
<protein>
    <submittedName>
        <fullName evidence="3">Replication factor A</fullName>
    </submittedName>
</protein>